<keyword evidence="2" id="KW-1185">Reference proteome</keyword>
<evidence type="ECO:0000313" key="2">
    <source>
        <dbReference type="Proteomes" id="UP000035722"/>
    </source>
</evidence>
<protein>
    <submittedName>
        <fullName evidence="1">Uncharacterized protein</fullName>
    </submittedName>
</protein>
<gene>
    <name evidence="1" type="ORF">ARTSIC4J27_848</name>
</gene>
<name>A0A024GZ96_9MICC</name>
<proteinExistence type="predicted"/>
<dbReference type="AlphaFoldDB" id="A0A024GZ96"/>
<evidence type="ECO:0000313" key="1">
    <source>
        <dbReference type="EMBL" id="CCQ44917.1"/>
    </source>
</evidence>
<dbReference type="EMBL" id="CAQI01000030">
    <property type="protein sequence ID" value="CCQ44917.1"/>
    <property type="molecule type" value="Genomic_DNA"/>
</dbReference>
<sequence length="39" mass="4616">MAGLGGIRLVRAWFRRERFGLVHWRDGHMLPLSRWADVP</sequence>
<dbReference type="Proteomes" id="UP000035722">
    <property type="component" value="Unassembled WGS sequence"/>
</dbReference>
<accession>A0A024GZ96</accession>
<reference evidence="2" key="1">
    <citation type="journal article" date="2014" name="Genome Announc.">
        <title>Genome Sequence of Arthrobacter siccitolerans 4J27, a Xeroprotectant-Producing Desiccation-Tolerant Microorganism.</title>
        <authorList>
            <person name="Manzanera M."/>
            <person name="Santa-Cruz-Calvo L."/>
            <person name="Vilchez J.I."/>
            <person name="Garcia-Fontana C."/>
            <person name="Silva-Castro G.A."/>
            <person name="Calvo C."/>
            <person name="Gonzalez-Lopez J."/>
        </authorList>
    </citation>
    <scope>NUCLEOTIDE SEQUENCE [LARGE SCALE GENOMIC DNA]</scope>
    <source>
        <strain evidence="2">4J27</strain>
    </source>
</reference>
<comment type="caution">
    <text evidence="1">The sequence shown here is derived from an EMBL/GenBank/DDBJ whole genome shotgun (WGS) entry which is preliminary data.</text>
</comment>
<organism evidence="1 2">
    <name type="scientific">Pseudarthrobacter siccitolerans</name>
    <dbReference type="NCBI Taxonomy" id="861266"/>
    <lineage>
        <taxon>Bacteria</taxon>
        <taxon>Bacillati</taxon>
        <taxon>Actinomycetota</taxon>
        <taxon>Actinomycetes</taxon>
        <taxon>Micrococcales</taxon>
        <taxon>Micrococcaceae</taxon>
        <taxon>Pseudarthrobacter</taxon>
    </lineage>
</organism>